<feature type="transmembrane region" description="Helical" evidence="1">
    <location>
        <begin position="68"/>
        <end position="87"/>
    </location>
</feature>
<dbReference type="OrthoDB" id="6647782at2"/>
<keyword evidence="1" id="KW-0812">Transmembrane</keyword>
<proteinExistence type="predicted"/>
<dbReference type="EMBL" id="LXHC01000004">
    <property type="protein sequence ID" value="OAU98086.1"/>
    <property type="molecule type" value="Genomic_DNA"/>
</dbReference>
<evidence type="ECO:0000313" key="2">
    <source>
        <dbReference type="EMBL" id="OAU98086.1"/>
    </source>
</evidence>
<keyword evidence="1" id="KW-1133">Transmembrane helix</keyword>
<feature type="transmembrane region" description="Helical" evidence="1">
    <location>
        <begin position="6"/>
        <end position="28"/>
    </location>
</feature>
<accession>A0A198UP07</accession>
<dbReference type="RefSeq" id="WP_064610467.1">
    <property type="nucleotide sequence ID" value="NZ_LXHB01000040.1"/>
</dbReference>
<sequence>MPDFSLEVVFIALSLMIAIFVMIESTLLERNGGKLLLKNSTFMFISLSTSAWMVVACLAWYFLDLVGLGLVVAMVYPLYGLLGLAYSAMLMRGIEVDDPAEVALPKKYLSFCKSFGLVYSILCLTALLESVGLIQI</sequence>
<evidence type="ECO:0000313" key="3">
    <source>
        <dbReference type="Proteomes" id="UP000078228"/>
    </source>
</evidence>
<dbReference type="Proteomes" id="UP000078228">
    <property type="component" value="Unassembled WGS sequence"/>
</dbReference>
<keyword evidence="1" id="KW-0472">Membrane</keyword>
<reference evidence="2 3" key="1">
    <citation type="journal article" date="2016" name="Genome Biol. Evol.">
        <title>Comparative Genomic Analyses of the Moraxella catarrhalis Serosensitive and Seroresistant Lineages Demonstrate Their Independent Evolution.</title>
        <authorList>
            <person name="Earl J.P."/>
            <person name="de Vries S.P."/>
            <person name="Ahmed A."/>
            <person name="Powell E."/>
            <person name="Schultz M.P."/>
            <person name="Hermans P.W."/>
            <person name="Hill D.J."/>
            <person name="Zhou Z."/>
            <person name="Constantinidou C.I."/>
            <person name="Hu F.Z."/>
            <person name="Bootsma H.J."/>
            <person name="Ehrlich G.D."/>
        </authorList>
    </citation>
    <scope>NUCLEOTIDE SEQUENCE [LARGE SCALE GENOMIC DNA]</scope>
    <source>
        <strain evidence="2 3">Z7542</strain>
    </source>
</reference>
<organism evidence="2 3">
    <name type="scientific">Moraxella catarrhalis</name>
    <name type="common">Branhamella catarrhalis</name>
    <dbReference type="NCBI Taxonomy" id="480"/>
    <lineage>
        <taxon>Bacteria</taxon>
        <taxon>Pseudomonadati</taxon>
        <taxon>Pseudomonadota</taxon>
        <taxon>Gammaproteobacteria</taxon>
        <taxon>Moraxellales</taxon>
        <taxon>Moraxellaceae</taxon>
        <taxon>Moraxella</taxon>
    </lineage>
</organism>
<dbReference type="PATRIC" id="fig|480.237.peg.998"/>
<feature type="transmembrane region" description="Helical" evidence="1">
    <location>
        <begin position="40"/>
        <end position="62"/>
    </location>
</feature>
<dbReference type="AlphaFoldDB" id="A0A198UP07"/>
<evidence type="ECO:0000256" key="1">
    <source>
        <dbReference type="SAM" id="Phobius"/>
    </source>
</evidence>
<gene>
    <name evidence="2" type="ORF">AO384_0333</name>
</gene>
<feature type="transmembrane region" description="Helical" evidence="1">
    <location>
        <begin position="108"/>
        <end position="128"/>
    </location>
</feature>
<protein>
    <submittedName>
        <fullName evidence="2">Uncharacterized protein</fullName>
    </submittedName>
</protein>
<name>A0A198UP07_MORCA</name>
<comment type="caution">
    <text evidence="2">The sequence shown here is derived from an EMBL/GenBank/DDBJ whole genome shotgun (WGS) entry which is preliminary data.</text>
</comment>
<keyword evidence="3" id="KW-1185">Reference proteome</keyword>